<feature type="region of interest" description="Disordered" evidence="1">
    <location>
        <begin position="79"/>
        <end position="108"/>
    </location>
</feature>
<evidence type="ECO:0000256" key="1">
    <source>
        <dbReference type="SAM" id="MobiDB-lite"/>
    </source>
</evidence>
<name>A0A9E7I0F3_9LILI</name>
<gene>
    <name evidence="2" type="ORF">MUK42_16107</name>
</gene>
<evidence type="ECO:0000313" key="2">
    <source>
        <dbReference type="EMBL" id="URE38853.1"/>
    </source>
</evidence>
<dbReference type="AlphaFoldDB" id="A0A9E7I0F3"/>
<proteinExistence type="predicted"/>
<reference evidence="2" key="1">
    <citation type="submission" date="2022-05" db="EMBL/GenBank/DDBJ databases">
        <title>The Musa troglodytarum L. genome provides insights into the mechanism of non-climacteric behaviour and enrichment of carotenoids.</title>
        <authorList>
            <person name="Wang J."/>
        </authorList>
    </citation>
    <scope>NUCLEOTIDE SEQUENCE</scope>
    <source>
        <tissue evidence="2">Leaf</tissue>
    </source>
</reference>
<feature type="compositionally biased region" description="Gly residues" evidence="1">
    <location>
        <begin position="99"/>
        <end position="108"/>
    </location>
</feature>
<dbReference type="EMBL" id="CP097510">
    <property type="protein sequence ID" value="URE38853.1"/>
    <property type="molecule type" value="Genomic_DNA"/>
</dbReference>
<keyword evidence="3" id="KW-1185">Reference proteome</keyword>
<evidence type="ECO:0000313" key="3">
    <source>
        <dbReference type="Proteomes" id="UP001055439"/>
    </source>
</evidence>
<dbReference type="Proteomes" id="UP001055439">
    <property type="component" value="Chromosome 8"/>
</dbReference>
<sequence length="108" mass="12053">MSSRFRLFFGIGGPRKLHHLLTLRLLRHRSKARLRRVVVNFRNRKPLKLLQLLRPALQLLQIGLPLQLAREKVAQDDFDGGVAEGEGAANGGRDDYGHLGSGSGTDFL</sequence>
<organism evidence="2 3">
    <name type="scientific">Musa troglodytarum</name>
    <name type="common">fe'i banana</name>
    <dbReference type="NCBI Taxonomy" id="320322"/>
    <lineage>
        <taxon>Eukaryota</taxon>
        <taxon>Viridiplantae</taxon>
        <taxon>Streptophyta</taxon>
        <taxon>Embryophyta</taxon>
        <taxon>Tracheophyta</taxon>
        <taxon>Spermatophyta</taxon>
        <taxon>Magnoliopsida</taxon>
        <taxon>Liliopsida</taxon>
        <taxon>Zingiberales</taxon>
        <taxon>Musaceae</taxon>
        <taxon>Musa</taxon>
    </lineage>
</organism>
<protein>
    <submittedName>
        <fullName evidence="2">Uncharacterized protein</fullName>
    </submittedName>
</protein>
<accession>A0A9E7I0F3</accession>